<evidence type="ECO:0000256" key="1">
    <source>
        <dbReference type="SAM" id="Phobius"/>
    </source>
</evidence>
<proteinExistence type="predicted"/>
<keyword evidence="1" id="KW-0472">Membrane</keyword>
<dbReference type="Pfam" id="PF06750">
    <property type="entry name" value="A24_N_bact"/>
    <property type="match status" value="1"/>
</dbReference>
<keyword evidence="3" id="KW-0378">Hydrolase</keyword>
<feature type="transmembrane region" description="Helical" evidence="1">
    <location>
        <begin position="146"/>
        <end position="163"/>
    </location>
</feature>
<feature type="transmembrane region" description="Helical" evidence="1">
    <location>
        <begin position="175"/>
        <end position="201"/>
    </location>
</feature>
<evidence type="ECO:0000313" key="3">
    <source>
        <dbReference type="EMBL" id="MFC0423451.1"/>
    </source>
</evidence>
<keyword evidence="1" id="KW-1133">Transmembrane helix</keyword>
<dbReference type="Proteomes" id="UP001589855">
    <property type="component" value="Unassembled WGS sequence"/>
</dbReference>
<protein>
    <submittedName>
        <fullName evidence="3">Prepilin peptidase</fullName>
        <ecNumber evidence="3">3.4.23.-</ecNumber>
    </submittedName>
</protein>
<gene>
    <name evidence="3" type="ORF">ACFFGS_04850</name>
</gene>
<evidence type="ECO:0000259" key="2">
    <source>
        <dbReference type="Pfam" id="PF06750"/>
    </source>
</evidence>
<sequence>MLPVNWTLFMLGASLGSWLACMAERQPARDQVQFSNRSHCPHCQHPLRAWQLIPILGLLLQRGRCHDCQHVIPRLSTVVELVTGSLTLALLSQPDRWSQLPLLLSDLVLIFNSLTDIHELSVYPLTLWPPALVGLWHHPPLLDWDSLILICLLVGLYLVARYLHQFGMGDVEVLGMLACVTSATNVLTSLTLAAVAALIIFSCHPVRHLPFVPFLSWGFIVCTQLL</sequence>
<evidence type="ECO:0000313" key="4">
    <source>
        <dbReference type="Proteomes" id="UP001589855"/>
    </source>
</evidence>
<dbReference type="InterPro" id="IPR050882">
    <property type="entry name" value="Prepilin_peptidase/N-MTase"/>
</dbReference>
<reference evidence="3 4" key="1">
    <citation type="submission" date="2024-09" db="EMBL/GenBank/DDBJ databases">
        <authorList>
            <person name="Sun Q."/>
            <person name="Mori K."/>
        </authorList>
    </citation>
    <scope>NUCLEOTIDE SEQUENCE [LARGE SCALE GENOMIC DNA]</scope>
    <source>
        <strain evidence="3 4">TBRC 4575</strain>
    </source>
</reference>
<organism evidence="3 4">
    <name type="scientific">Lactiplantibacillus plajomi</name>
    <dbReference type="NCBI Taxonomy" id="1457217"/>
    <lineage>
        <taxon>Bacteria</taxon>
        <taxon>Bacillati</taxon>
        <taxon>Bacillota</taxon>
        <taxon>Bacilli</taxon>
        <taxon>Lactobacillales</taxon>
        <taxon>Lactobacillaceae</taxon>
        <taxon>Lactiplantibacillus</taxon>
    </lineage>
</organism>
<keyword evidence="4" id="KW-1185">Reference proteome</keyword>
<comment type="caution">
    <text evidence="3">The sequence shown here is derived from an EMBL/GenBank/DDBJ whole genome shotgun (WGS) entry which is preliminary data.</text>
</comment>
<dbReference type="PANTHER" id="PTHR30487:SF0">
    <property type="entry name" value="PREPILIN LEADER PEPTIDASE_N-METHYLTRANSFERASE-RELATED"/>
    <property type="match status" value="1"/>
</dbReference>
<dbReference type="EC" id="3.4.23.-" evidence="3"/>
<keyword evidence="1" id="KW-0812">Transmembrane</keyword>
<accession>A0ABV6K231</accession>
<dbReference type="InterPro" id="IPR010627">
    <property type="entry name" value="Prepilin_pept_A24_N"/>
</dbReference>
<name>A0ABV6K231_9LACO</name>
<dbReference type="PANTHER" id="PTHR30487">
    <property type="entry name" value="TYPE 4 PREPILIN-LIKE PROTEINS LEADER PEPTIDE-PROCESSING ENZYME"/>
    <property type="match status" value="1"/>
</dbReference>
<dbReference type="RefSeq" id="WP_137646178.1">
    <property type="nucleotide sequence ID" value="NZ_BAABRM010000046.1"/>
</dbReference>
<dbReference type="EMBL" id="JBHLUK010000048">
    <property type="protein sequence ID" value="MFC0423451.1"/>
    <property type="molecule type" value="Genomic_DNA"/>
</dbReference>
<feature type="domain" description="Prepilin peptidase A24 N-terminal" evidence="2">
    <location>
        <begin position="11"/>
        <end position="91"/>
    </location>
</feature>
<dbReference type="GO" id="GO:0016787">
    <property type="term" value="F:hydrolase activity"/>
    <property type="evidence" value="ECO:0007669"/>
    <property type="project" value="UniProtKB-KW"/>
</dbReference>